<feature type="transmembrane region" description="Helical" evidence="8">
    <location>
        <begin position="563"/>
        <end position="586"/>
    </location>
</feature>
<dbReference type="OrthoDB" id="5062115at2759"/>
<dbReference type="PANTHER" id="PTHR11388:SF100">
    <property type="entry name" value="SOLUTE CARRIER ORGANIC ANION TRANSPORTER FAMILY MEMBER 4A1"/>
    <property type="match status" value="1"/>
</dbReference>
<dbReference type="GO" id="GO:0006811">
    <property type="term" value="P:monoatomic ion transport"/>
    <property type="evidence" value="ECO:0007669"/>
    <property type="project" value="UniProtKB-KW"/>
</dbReference>
<keyword evidence="8" id="KW-0406">Ion transport</keyword>
<feature type="transmembrane region" description="Helical" evidence="8">
    <location>
        <begin position="352"/>
        <end position="372"/>
    </location>
</feature>
<comment type="subcellular location">
    <subcellularLocation>
        <location evidence="1 8">Cell membrane</location>
        <topology evidence="1 8">Multi-pass membrane protein</topology>
    </subcellularLocation>
</comment>
<dbReference type="AlphaFoldDB" id="A0A0L8FTH6"/>
<dbReference type="PROSITE" id="PS50850">
    <property type="entry name" value="MFS"/>
    <property type="match status" value="1"/>
</dbReference>
<dbReference type="InterPro" id="IPR002350">
    <property type="entry name" value="Kazal_dom"/>
</dbReference>
<dbReference type="SUPFAM" id="SSF103473">
    <property type="entry name" value="MFS general substrate transporter"/>
    <property type="match status" value="1"/>
</dbReference>
<dbReference type="PROSITE" id="PS51465">
    <property type="entry name" value="KAZAL_2"/>
    <property type="match status" value="1"/>
</dbReference>
<feature type="transmembrane region" description="Helical" evidence="8">
    <location>
        <begin position="55"/>
        <end position="76"/>
    </location>
</feature>
<dbReference type="GO" id="GO:0016323">
    <property type="term" value="C:basolateral plasma membrane"/>
    <property type="evidence" value="ECO:0007669"/>
    <property type="project" value="TreeGrafter"/>
</dbReference>
<dbReference type="InterPro" id="IPR036259">
    <property type="entry name" value="MFS_trans_sf"/>
</dbReference>
<gene>
    <name evidence="11" type="ORF">OCBIM_22008392mg</name>
</gene>
<dbReference type="CDD" id="cd17403">
    <property type="entry name" value="MFS_SLCO4_OATP4"/>
    <property type="match status" value="1"/>
</dbReference>
<evidence type="ECO:0000256" key="1">
    <source>
        <dbReference type="ARBA" id="ARBA00004651"/>
    </source>
</evidence>
<feature type="transmembrane region" description="Helical" evidence="8">
    <location>
        <begin position="323"/>
        <end position="345"/>
    </location>
</feature>
<feature type="transmembrane region" description="Helical" evidence="8">
    <location>
        <begin position="27"/>
        <end position="48"/>
    </location>
</feature>
<dbReference type="Pfam" id="PF03137">
    <property type="entry name" value="OATP"/>
    <property type="match status" value="1"/>
</dbReference>
<keyword evidence="6 8" id="KW-0472">Membrane</keyword>
<protein>
    <recommendedName>
        <fullName evidence="8">Solute carrier organic anion transporter family member</fullName>
    </recommendedName>
</protein>
<comment type="caution">
    <text evidence="8">Lacks conserved residue(s) required for the propagation of feature annotation.</text>
</comment>
<sequence>MVVNGFVNVVISNIERRYDLSSTESGTIASCYDIASVVCLIPISYFGGLGRKPRYLGIGVFVMGIGSFMFSLPHFLSGNYKYVTTQNVCTETSLSNATSVLHCIMGESVKTLSNYKYLFFFGQLLHGAGASPLYTLGVTYLDENLSVRTAPVYIGIFYTMSIIGPAFGYLLGGKFLDYYVDIGRVDTSSIGMKSGNAKFVGAWWIGFLLSGLYAIVISLPICGFPRELPGATKYRTEREAEVYHQKSNEEWSPNNTSTDPPNLKMGWKAILSSLKILTSNPTFMFLNLSAACESIILSGFATFAPKFIESQFSLSASVSAVYVGYALVPAGGGGTFLGGVLVRMLKLKVRGIIRMCLGLSTVLLVLMLIFLLRCQNNSFVGINVPYSVNRTSSPFVIGNLKAECNADCHCSNEDYDPICSSGGSIYFSPCYAGCKTVIDGYTKKYANCSCIQSNNSKFDYVAVSGKCPNQCNHLSLFMPFFAMIMLITFTISMPALTATLRCVPQKQRSFGLGIQWILARCFGSIPGPIMFGKMIDLTCQFWQQTCQENGSCYVYDNERMGLYLMALTLVVKALSCLFFFLALLMYKAAPASNPVNLASDSTSSALSTFSQRPPSKVKHANSMQTCLDDDNSQCERTLMEDVPSPTKSFTS</sequence>
<dbReference type="InterPro" id="IPR004156">
    <property type="entry name" value="OATP"/>
</dbReference>
<feature type="transmembrane region" description="Helical" evidence="8">
    <location>
        <begin position="476"/>
        <end position="498"/>
    </location>
</feature>
<feature type="transmembrane region" description="Helical" evidence="8">
    <location>
        <begin position="283"/>
        <end position="303"/>
    </location>
</feature>
<dbReference type="InterPro" id="IPR036058">
    <property type="entry name" value="Kazal_dom_sf"/>
</dbReference>
<keyword evidence="3" id="KW-1003">Cell membrane</keyword>
<dbReference type="GO" id="GO:0015347">
    <property type="term" value="F:sodium-independent organic anion transmembrane transporter activity"/>
    <property type="evidence" value="ECO:0007669"/>
    <property type="project" value="TreeGrafter"/>
</dbReference>
<feature type="transmembrane region" description="Helical" evidence="8">
    <location>
        <begin position="117"/>
        <end position="140"/>
    </location>
</feature>
<dbReference type="KEGG" id="obi:106881250"/>
<feature type="transmembrane region" description="Helical" evidence="8">
    <location>
        <begin position="152"/>
        <end position="171"/>
    </location>
</feature>
<comment type="similarity">
    <text evidence="2 8">Belongs to the organo anion transporter (TC 2.A.60) family.</text>
</comment>
<evidence type="ECO:0000256" key="2">
    <source>
        <dbReference type="ARBA" id="ARBA00009657"/>
    </source>
</evidence>
<feature type="transmembrane region" description="Helical" evidence="8">
    <location>
        <begin position="510"/>
        <end position="531"/>
    </location>
</feature>
<evidence type="ECO:0000256" key="6">
    <source>
        <dbReference type="ARBA" id="ARBA00023136"/>
    </source>
</evidence>
<dbReference type="SUPFAM" id="SSF100895">
    <property type="entry name" value="Kazal-type serine protease inhibitors"/>
    <property type="match status" value="1"/>
</dbReference>
<dbReference type="NCBIfam" id="TIGR00805">
    <property type="entry name" value="oat"/>
    <property type="match status" value="1"/>
</dbReference>
<evidence type="ECO:0000259" key="9">
    <source>
        <dbReference type="PROSITE" id="PS50850"/>
    </source>
</evidence>
<proteinExistence type="inferred from homology"/>
<evidence type="ECO:0000259" key="10">
    <source>
        <dbReference type="PROSITE" id="PS51465"/>
    </source>
</evidence>
<evidence type="ECO:0000256" key="4">
    <source>
        <dbReference type="ARBA" id="ARBA00022692"/>
    </source>
</evidence>
<feature type="domain" description="Kazal-like" evidence="10">
    <location>
        <begin position="398"/>
        <end position="452"/>
    </location>
</feature>
<reference evidence="11" key="1">
    <citation type="submission" date="2015-07" db="EMBL/GenBank/DDBJ databases">
        <title>MeaNS - Measles Nucleotide Surveillance Program.</title>
        <authorList>
            <person name="Tran T."/>
            <person name="Druce J."/>
        </authorList>
    </citation>
    <scope>NUCLEOTIDE SEQUENCE</scope>
    <source>
        <strain evidence="11">UCB-OBI-ISO-001</strain>
        <tissue evidence="11">Gonad</tissue>
    </source>
</reference>
<dbReference type="InterPro" id="IPR020846">
    <property type="entry name" value="MFS_dom"/>
</dbReference>
<keyword evidence="8" id="KW-0813">Transport</keyword>
<dbReference type="GO" id="GO:0043252">
    <property type="term" value="P:sodium-independent organic anion transport"/>
    <property type="evidence" value="ECO:0007669"/>
    <property type="project" value="TreeGrafter"/>
</dbReference>
<feature type="domain" description="Major facilitator superfamily (MFS) profile" evidence="9">
    <location>
        <begin position="1"/>
        <end position="584"/>
    </location>
</feature>
<evidence type="ECO:0000256" key="5">
    <source>
        <dbReference type="ARBA" id="ARBA00022989"/>
    </source>
</evidence>
<evidence type="ECO:0000256" key="8">
    <source>
        <dbReference type="RuleBase" id="RU362056"/>
    </source>
</evidence>
<evidence type="ECO:0000256" key="7">
    <source>
        <dbReference type="ARBA" id="ARBA00023157"/>
    </source>
</evidence>
<keyword evidence="5 8" id="KW-1133">Transmembrane helix</keyword>
<dbReference type="Gene3D" id="1.20.1720.10">
    <property type="entry name" value="Multidrug resistance protein D"/>
    <property type="match status" value="1"/>
</dbReference>
<dbReference type="OMA" id="LLIYTDW"/>
<dbReference type="PANTHER" id="PTHR11388">
    <property type="entry name" value="ORGANIC ANION TRANSPORTER"/>
    <property type="match status" value="1"/>
</dbReference>
<dbReference type="Gene3D" id="1.20.1250.20">
    <property type="entry name" value="MFS general substrate transporter like domains"/>
    <property type="match status" value="1"/>
</dbReference>
<keyword evidence="4 8" id="KW-0812">Transmembrane</keyword>
<evidence type="ECO:0000256" key="3">
    <source>
        <dbReference type="ARBA" id="ARBA00022475"/>
    </source>
</evidence>
<dbReference type="EMBL" id="KQ426629">
    <property type="protein sequence ID" value="KOF67997.1"/>
    <property type="molecule type" value="Genomic_DNA"/>
</dbReference>
<evidence type="ECO:0000313" key="11">
    <source>
        <dbReference type="EMBL" id="KOF67997.1"/>
    </source>
</evidence>
<accession>A0A0L8FTH6</accession>
<keyword evidence="7" id="KW-1015">Disulfide bond</keyword>
<organism evidence="11">
    <name type="scientific">Octopus bimaculoides</name>
    <name type="common">California two-spotted octopus</name>
    <dbReference type="NCBI Taxonomy" id="37653"/>
    <lineage>
        <taxon>Eukaryota</taxon>
        <taxon>Metazoa</taxon>
        <taxon>Spiralia</taxon>
        <taxon>Lophotrochozoa</taxon>
        <taxon>Mollusca</taxon>
        <taxon>Cephalopoda</taxon>
        <taxon>Coleoidea</taxon>
        <taxon>Octopodiformes</taxon>
        <taxon>Octopoda</taxon>
        <taxon>Incirrata</taxon>
        <taxon>Octopodidae</taxon>
        <taxon>Octopus</taxon>
    </lineage>
</organism>
<feature type="transmembrane region" description="Helical" evidence="8">
    <location>
        <begin position="202"/>
        <end position="224"/>
    </location>
</feature>
<name>A0A0L8FTH6_OCTBM</name>